<dbReference type="AlphaFoldDB" id="A0A392UI45"/>
<evidence type="ECO:0000313" key="1">
    <source>
        <dbReference type="EMBL" id="MCI73231.1"/>
    </source>
</evidence>
<dbReference type="Proteomes" id="UP000265520">
    <property type="component" value="Unassembled WGS sequence"/>
</dbReference>
<keyword evidence="2" id="KW-1185">Reference proteome</keyword>
<comment type="caution">
    <text evidence="1">The sequence shown here is derived from an EMBL/GenBank/DDBJ whole genome shotgun (WGS) entry which is preliminary data.</text>
</comment>
<protein>
    <submittedName>
        <fullName evidence="1">Uncharacterized protein</fullName>
    </submittedName>
</protein>
<dbReference type="EMBL" id="LXQA010834039">
    <property type="protein sequence ID" value="MCI73231.1"/>
    <property type="molecule type" value="Genomic_DNA"/>
</dbReference>
<name>A0A392UI45_9FABA</name>
<sequence>GKHWSFCHLRAAQERMARRARQLEGCIRKALPLARCAASSGFCCAFPVKIPV</sequence>
<feature type="non-terminal residue" evidence="1">
    <location>
        <position position="1"/>
    </location>
</feature>
<organism evidence="1 2">
    <name type="scientific">Trifolium medium</name>
    <dbReference type="NCBI Taxonomy" id="97028"/>
    <lineage>
        <taxon>Eukaryota</taxon>
        <taxon>Viridiplantae</taxon>
        <taxon>Streptophyta</taxon>
        <taxon>Embryophyta</taxon>
        <taxon>Tracheophyta</taxon>
        <taxon>Spermatophyta</taxon>
        <taxon>Magnoliopsida</taxon>
        <taxon>eudicotyledons</taxon>
        <taxon>Gunneridae</taxon>
        <taxon>Pentapetalae</taxon>
        <taxon>rosids</taxon>
        <taxon>fabids</taxon>
        <taxon>Fabales</taxon>
        <taxon>Fabaceae</taxon>
        <taxon>Papilionoideae</taxon>
        <taxon>50 kb inversion clade</taxon>
        <taxon>NPAAA clade</taxon>
        <taxon>Hologalegina</taxon>
        <taxon>IRL clade</taxon>
        <taxon>Trifolieae</taxon>
        <taxon>Trifolium</taxon>
    </lineage>
</organism>
<accession>A0A392UI45</accession>
<proteinExistence type="predicted"/>
<evidence type="ECO:0000313" key="2">
    <source>
        <dbReference type="Proteomes" id="UP000265520"/>
    </source>
</evidence>
<reference evidence="1 2" key="1">
    <citation type="journal article" date="2018" name="Front. Plant Sci.">
        <title>Red Clover (Trifolium pratense) and Zigzag Clover (T. medium) - A Picture of Genomic Similarities and Differences.</title>
        <authorList>
            <person name="Dluhosova J."/>
            <person name="Istvanek J."/>
            <person name="Nedelnik J."/>
            <person name="Repkova J."/>
        </authorList>
    </citation>
    <scope>NUCLEOTIDE SEQUENCE [LARGE SCALE GENOMIC DNA]</scope>
    <source>
        <strain evidence="2">cv. 10/8</strain>
        <tissue evidence="1">Leaf</tissue>
    </source>
</reference>